<dbReference type="GO" id="GO:0016020">
    <property type="term" value="C:membrane"/>
    <property type="evidence" value="ECO:0007669"/>
    <property type="project" value="InterPro"/>
</dbReference>
<feature type="transmembrane region" description="Helical" evidence="1">
    <location>
        <begin position="273"/>
        <end position="292"/>
    </location>
</feature>
<feature type="transmembrane region" description="Helical" evidence="1">
    <location>
        <begin position="66"/>
        <end position="87"/>
    </location>
</feature>
<feature type="transmembrane region" description="Helical" evidence="1">
    <location>
        <begin position="36"/>
        <end position="54"/>
    </location>
</feature>
<keyword evidence="1" id="KW-0812">Transmembrane</keyword>
<sequence>MSHLQAVSLMVLATLMWSIAGVVTRHLDAAASFEVTFWRSTFNGLALATTLTILRGPALWRQLVKAPSVIWVSGVCWSIMFTAFMVAMTLTTVANVLIVMATGPLVTALIARFFLRHTLPPATWLAIAAAGLGIFWMFLERGDGSLSLVGSLVALSVPFAAAVNFTVMQRVGMERVKASVAGGVPVQDMLPAVLVGAVLSSLVTLPLSLPFQASGHDIGLLALLGIFQLAVPCLLVVRLTRELPAPEISLLSLLEVIFGVAWAWLWAGEQLSVHTLQGGLLVIAALVANEMARIARQRRALQNLEVML</sequence>
<dbReference type="AlphaFoldDB" id="A0A1M7Y865"/>
<feature type="transmembrane region" description="Helical" evidence="1">
    <location>
        <begin position="122"/>
        <end position="139"/>
    </location>
</feature>
<proteinExistence type="predicted"/>
<evidence type="ECO:0000259" key="2">
    <source>
        <dbReference type="Pfam" id="PF00892"/>
    </source>
</evidence>
<dbReference type="RefSeq" id="WP_073613778.1">
    <property type="nucleotide sequence ID" value="NZ_FRFE01000011.1"/>
</dbReference>
<evidence type="ECO:0000313" key="3">
    <source>
        <dbReference type="EMBL" id="SHO48823.1"/>
    </source>
</evidence>
<dbReference type="Proteomes" id="UP000184603">
    <property type="component" value="Unassembled WGS sequence"/>
</dbReference>
<evidence type="ECO:0000313" key="4">
    <source>
        <dbReference type="Proteomes" id="UP000184603"/>
    </source>
</evidence>
<protein>
    <submittedName>
        <fullName evidence="3">EamA domain-containing membrane protein RarD</fullName>
    </submittedName>
</protein>
<reference evidence="3 4" key="1">
    <citation type="submission" date="2016-12" db="EMBL/GenBank/DDBJ databases">
        <authorList>
            <person name="Song W.-J."/>
            <person name="Kurnit D.M."/>
        </authorList>
    </citation>
    <scope>NUCLEOTIDE SEQUENCE [LARGE SCALE GENOMIC DNA]</scope>
    <source>
        <strain evidence="3 4">DSM 18488</strain>
    </source>
</reference>
<dbReference type="OrthoDB" id="9149917at2"/>
<keyword evidence="4" id="KW-1185">Reference proteome</keyword>
<feature type="transmembrane region" description="Helical" evidence="1">
    <location>
        <begin position="218"/>
        <end position="237"/>
    </location>
</feature>
<name>A0A1M7Y865_9BACT</name>
<feature type="transmembrane region" description="Helical" evidence="1">
    <location>
        <begin position="249"/>
        <end position="267"/>
    </location>
</feature>
<keyword evidence="1" id="KW-0472">Membrane</keyword>
<accession>A0A1M7Y865</accession>
<dbReference type="SUPFAM" id="SSF103481">
    <property type="entry name" value="Multidrug resistance efflux transporter EmrE"/>
    <property type="match status" value="2"/>
</dbReference>
<feature type="domain" description="EamA" evidence="2">
    <location>
        <begin position="6"/>
        <end position="138"/>
    </location>
</feature>
<gene>
    <name evidence="3" type="ORF">SAMN02745220_02485</name>
</gene>
<dbReference type="EMBL" id="FRFE01000011">
    <property type="protein sequence ID" value="SHO48823.1"/>
    <property type="molecule type" value="Genomic_DNA"/>
</dbReference>
<feature type="transmembrane region" description="Helical" evidence="1">
    <location>
        <begin position="189"/>
        <end position="212"/>
    </location>
</feature>
<organism evidence="3 4">
    <name type="scientific">Desulfopila aestuarii DSM 18488</name>
    <dbReference type="NCBI Taxonomy" id="1121416"/>
    <lineage>
        <taxon>Bacteria</taxon>
        <taxon>Pseudomonadati</taxon>
        <taxon>Thermodesulfobacteriota</taxon>
        <taxon>Desulfobulbia</taxon>
        <taxon>Desulfobulbales</taxon>
        <taxon>Desulfocapsaceae</taxon>
        <taxon>Desulfopila</taxon>
    </lineage>
</organism>
<dbReference type="PANTHER" id="PTHR22911">
    <property type="entry name" value="ACYL-MALONYL CONDENSING ENZYME-RELATED"/>
    <property type="match status" value="1"/>
</dbReference>
<dbReference type="Pfam" id="PF00892">
    <property type="entry name" value="EamA"/>
    <property type="match status" value="2"/>
</dbReference>
<keyword evidence="1" id="KW-1133">Transmembrane helix</keyword>
<dbReference type="PANTHER" id="PTHR22911:SF135">
    <property type="entry name" value="BLR4310 PROTEIN"/>
    <property type="match status" value="1"/>
</dbReference>
<dbReference type="STRING" id="1121416.SAMN02745220_02485"/>
<feature type="transmembrane region" description="Helical" evidence="1">
    <location>
        <begin position="93"/>
        <end position="115"/>
    </location>
</feature>
<evidence type="ECO:0000256" key="1">
    <source>
        <dbReference type="SAM" id="Phobius"/>
    </source>
</evidence>
<dbReference type="InterPro" id="IPR037185">
    <property type="entry name" value="EmrE-like"/>
</dbReference>
<dbReference type="InterPro" id="IPR000620">
    <property type="entry name" value="EamA_dom"/>
</dbReference>
<feature type="domain" description="EamA" evidence="2">
    <location>
        <begin position="150"/>
        <end position="287"/>
    </location>
</feature>
<feature type="transmembrane region" description="Helical" evidence="1">
    <location>
        <begin position="145"/>
        <end position="168"/>
    </location>
</feature>